<dbReference type="PANTHER" id="PTHR43433:SF1">
    <property type="entry name" value="BLL5160 PROTEIN"/>
    <property type="match status" value="1"/>
</dbReference>
<reference evidence="2 3" key="1">
    <citation type="submission" date="2014-12" db="EMBL/GenBank/DDBJ databases">
        <title>Genome assembly of Enhygromyxa salina DSM 15201.</title>
        <authorList>
            <person name="Sharma G."/>
            <person name="Subramanian S."/>
        </authorList>
    </citation>
    <scope>NUCLEOTIDE SEQUENCE [LARGE SCALE GENOMIC DNA]</scope>
    <source>
        <strain evidence="2 3">DSM 15201</strain>
    </source>
</reference>
<dbReference type="SUPFAM" id="SSF53474">
    <property type="entry name" value="alpha/beta-Hydrolases"/>
    <property type="match status" value="1"/>
</dbReference>
<evidence type="ECO:0000259" key="1">
    <source>
        <dbReference type="Pfam" id="PF00561"/>
    </source>
</evidence>
<proteinExistence type="predicted"/>
<dbReference type="Pfam" id="PF00561">
    <property type="entry name" value="Abhydrolase_1"/>
    <property type="match status" value="1"/>
</dbReference>
<dbReference type="GO" id="GO:0016787">
    <property type="term" value="F:hydrolase activity"/>
    <property type="evidence" value="ECO:0007669"/>
    <property type="project" value="UniProtKB-KW"/>
</dbReference>
<dbReference type="InterPro" id="IPR000073">
    <property type="entry name" value="AB_hydrolase_1"/>
</dbReference>
<feature type="domain" description="AB hydrolase-1" evidence="1">
    <location>
        <begin position="26"/>
        <end position="254"/>
    </location>
</feature>
<dbReference type="PRINTS" id="PR00111">
    <property type="entry name" value="ABHYDROLASE"/>
</dbReference>
<dbReference type="InterPro" id="IPR050471">
    <property type="entry name" value="AB_hydrolase"/>
</dbReference>
<evidence type="ECO:0000313" key="3">
    <source>
        <dbReference type="Proteomes" id="UP000031599"/>
    </source>
</evidence>
<evidence type="ECO:0000313" key="2">
    <source>
        <dbReference type="EMBL" id="KIG11952.1"/>
    </source>
</evidence>
<dbReference type="EMBL" id="JMCC02000162">
    <property type="protein sequence ID" value="KIG11952.1"/>
    <property type="molecule type" value="Genomic_DNA"/>
</dbReference>
<dbReference type="AlphaFoldDB" id="A0A0C2CVP3"/>
<dbReference type="InterPro" id="IPR029058">
    <property type="entry name" value="AB_hydrolase_fold"/>
</dbReference>
<dbReference type="RefSeq" id="WP_052558762.1">
    <property type="nucleotide sequence ID" value="NZ_JMCC02000162.1"/>
</dbReference>
<protein>
    <submittedName>
        <fullName evidence="2">Putative hydrolase</fullName>
    </submittedName>
</protein>
<dbReference type="Gene3D" id="3.40.50.1820">
    <property type="entry name" value="alpha/beta hydrolase"/>
    <property type="match status" value="1"/>
</dbReference>
<keyword evidence="2" id="KW-0378">Hydrolase</keyword>
<accession>A0A0C2CVP3</accession>
<comment type="caution">
    <text evidence="2">The sequence shown here is derived from an EMBL/GenBank/DDBJ whole genome shotgun (WGS) entry which is preliminary data.</text>
</comment>
<sequence length="283" mass="30637">MPHARVGEVSLHYERAGCWAQDPHAPVLVFVNGLLTELGSWAAHLPHFDHYRCLLWDCRGQGLSDKPAVSEYTVADHARDLAGLLDRLELRAPVALIGLSNGAAAALSFALAQPDRVRALVVSGAYARVDRALELKLRSWIQAMRAGGGALRFDVATPWVFGPQFLAENWAALALFRERAMSLDLDAARRLIAGALLHQLDDAQLGRIRAATLVSVGEDDVLTPPSMARTLAAAIPGARLELLAEAGHAAALERVEAFCDQTRGFLDPIMHARRHEQTRGGSA</sequence>
<name>A0A0C2CVP3_9BACT</name>
<organism evidence="2 3">
    <name type="scientific">Enhygromyxa salina</name>
    <dbReference type="NCBI Taxonomy" id="215803"/>
    <lineage>
        <taxon>Bacteria</taxon>
        <taxon>Pseudomonadati</taxon>
        <taxon>Myxococcota</taxon>
        <taxon>Polyangia</taxon>
        <taxon>Nannocystales</taxon>
        <taxon>Nannocystaceae</taxon>
        <taxon>Enhygromyxa</taxon>
    </lineage>
</organism>
<dbReference type="PANTHER" id="PTHR43433">
    <property type="entry name" value="HYDROLASE, ALPHA/BETA FOLD FAMILY PROTEIN"/>
    <property type="match status" value="1"/>
</dbReference>
<dbReference type="Proteomes" id="UP000031599">
    <property type="component" value="Unassembled WGS sequence"/>
</dbReference>
<gene>
    <name evidence="2" type="ORF">DB30_02253</name>
</gene>